<dbReference type="RefSeq" id="WP_244843823.1">
    <property type="nucleotide sequence ID" value="NZ_AP023354.1"/>
</dbReference>
<dbReference type="EMBL" id="AP023354">
    <property type="protein sequence ID" value="BCJ28038.1"/>
    <property type="molecule type" value="Genomic_DNA"/>
</dbReference>
<dbReference type="SUPFAM" id="SSF52540">
    <property type="entry name" value="P-loop containing nucleoside triphosphate hydrolases"/>
    <property type="match status" value="1"/>
</dbReference>
<evidence type="ECO:0000259" key="1">
    <source>
        <dbReference type="SMART" id="SM00382"/>
    </source>
</evidence>
<dbReference type="InterPro" id="IPR027417">
    <property type="entry name" value="P-loop_NTPase"/>
</dbReference>
<dbReference type="Pfam" id="PF19347">
    <property type="entry name" value="DUF5925"/>
    <property type="match status" value="1"/>
</dbReference>
<dbReference type="InterPro" id="IPR045969">
    <property type="entry name" value="DUF5925"/>
</dbReference>
<dbReference type="GO" id="GO:0016887">
    <property type="term" value="F:ATP hydrolysis activity"/>
    <property type="evidence" value="ECO:0007669"/>
    <property type="project" value="InterPro"/>
</dbReference>
<sequence length="381" mass="41065">MSAPRELTVPELTVPAAVHDPVRTLPIVVHMDDADTTYDVVDALSLSPFADGAQPWARTTRLDHVRPEATLLPAGAVPVRQASGDRREALLATGDGWTLRAVRWRGGGGEVTVTAVSDELAQRILAEAVADATTPLLESADSEVELGFWYHSARRGGYRTVRAVDAPEWADIRGNYAASVGTDLDKVMAFRPRPTAGRLLLLHGEPGTGKTTALRSLARAWHDWCQVDCVLDPEHLFADPGYLMDVVLGDDEDEDDGRWRLLLLEDCDELIRGDAKRTSGQALARLLNLTDGLLGQSRRVLVAITTNEDLTRLHPAVTRPGRCLAHLEIGALPHEEAARWLGDPGPLAGDGATLAELFALRDGGGAVNAARTVRPAGGFYL</sequence>
<dbReference type="Gene3D" id="3.40.50.300">
    <property type="entry name" value="P-loop containing nucleotide triphosphate hydrolases"/>
    <property type="match status" value="1"/>
</dbReference>
<dbReference type="Pfam" id="PF00004">
    <property type="entry name" value="AAA"/>
    <property type="match status" value="1"/>
</dbReference>
<protein>
    <recommendedName>
        <fullName evidence="1">AAA+ ATPase domain-containing protein</fullName>
    </recommendedName>
</protein>
<dbReference type="InterPro" id="IPR003959">
    <property type="entry name" value="ATPase_AAA_core"/>
</dbReference>
<reference evidence="2" key="1">
    <citation type="submission" date="2020-08" db="EMBL/GenBank/DDBJ databases">
        <title>Whole genome shotgun sequence of Actinocatenispora sera NBRC 101916.</title>
        <authorList>
            <person name="Komaki H."/>
            <person name="Tamura T."/>
        </authorList>
    </citation>
    <scope>NUCLEOTIDE SEQUENCE</scope>
    <source>
        <strain evidence="2">NBRC 101916</strain>
    </source>
</reference>
<proteinExistence type="predicted"/>
<dbReference type="GO" id="GO:0005524">
    <property type="term" value="F:ATP binding"/>
    <property type="evidence" value="ECO:0007669"/>
    <property type="project" value="InterPro"/>
</dbReference>
<dbReference type="AlphaFoldDB" id="A0A810L1H5"/>
<organism evidence="2 3">
    <name type="scientific">Actinocatenispora sera</name>
    <dbReference type="NCBI Taxonomy" id="390989"/>
    <lineage>
        <taxon>Bacteria</taxon>
        <taxon>Bacillati</taxon>
        <taxon>Actinomycetota</taxon>
        <taxon>Actinomycetes</taxon>
        <taxon>Micromonosporales</taxon>
        <taxon>Micromonosporaceae</taxon>
        <taxon>Actinocatenispora</taxon>
    </lineage>
</organism>
<feature type="domain" description="AAA+ ATPase" evidence="1">
    <location>
        <begin position="196"/>
        <end position="333"/>
    </location>
</feature>
<dbReference type="KEGG" id="aser:Asera_21460"/>
<name>A0A810L1H5_9ACTN</name>
<dbReference type="InterPro" id="IPR003593">
    <property type="entry name" value="AAA+_ATPase"/>
</dbReference>
<keyword evidence="3" id="KW-1185">Reference proteome</keyword>
<dbReference type="SMART" id="SM00382">
    <property type="entry name" value="AAA"/>
    <property type="match status" value="1"/>
</dbReference>
<evidence type="ECO:0000313" key="3">
    <source>
        <dbReference type="Proteomes" id="UP000680750"/>
    </source>
</evidence>
<gene>
    <name evidence="2" type="ORF">Asera_21460</name>
</gene>
<dbReference type="Proteomes" id="UP000680750">
    <property type="component" value="Chromosome"/>
</dbReference>
<accession>A0A810L1H5</accession>
<evidence type="ECO:0000313" key="2">
    <source>
        <dbReference type="EMBL" id="BCJ28038.1"/>
    </source>
</evidence>